<feature type="compositionally biased region" description="Acidic residues" evidence="18">
    <location>
        <begin position="356"/>
        <end position="373"/>
    </location>
</feature>
<sequence>MPHVDRIPPGPDTLRILITTDNHVGYNENDPIRSDDSWLTFQEITYLAKSQDVDMILQGGDLFHVNKPSKKSMYHVMRSLRLNCMGNRPCELELLSDPAQAGGLGDGGFDTVNYEDPNLNVSVPVFAISGNHDDATGEGLLSPMDLLSVAGLVNHFGKVPNNDNITISPMLFQKGSTKLSLYGLANVRDERLFKTFRDGKVKFLRANVAKDDWFNLMVVHQNHAAHTDTSYLPESFLPDFLDLVVWGHEHECIPYPVHNSERGFETLQPGSSVATSLCEGEAKEKCVFVLNVKGGDYSLETIPLKTVRPFVMEEVSLKAEGILPGPASKEDIISFLTERIEELIERANKMWIESNREEDDEDDEDDEEEDVEEDKIKSKAPLPLIRLRVEYSGGYEVGNPQRFSNRFVGKVANTNDVVQFYKKRSGGTTSSTGKGATVKYDEKLSEELETISAEVKVQQLMNEFLQQTELSLLPEDGLNNAVATFLNQEDKTILKKYIDKEMASETQLLLDVNIDYEDLENGGGNIVKNVLKEIKREGQRKGIKDSASVSWDRRGVVPPKKPRSKTISPIVSSEEDDDENDESEIEILSDEPEVKPKPVSRSKRPSARTVSKTTSGPAERVRAAAPKAKPQTTARKPRAPAKPKAPPKGGARSILDDLMDI</sequence>
<evidence type="ECO:0000256" key="18">
    <source>
        <dbReference type="SAM" id="MobiDB-lite"/>
    </source>
</evidence>
<keyword evidence="10 16" id="KW-0378">Hydrolase</keyword>
<dbReference type="NCBIfam" id="TIGR00583">
    <property type="entry name" value="mre11"/>
    <property type="match status" value="1"/>
</dbReference>
<dbReference type="CDD" id="cd00840">
    <property type="entry name" value="MPP_Mre11_N"/>
    <property type="match status" value="1"/>
</dbReference>
<dbReference type="Gene3D" id="3.30.110.110">
    <property type="entry name" value="Mre11, capping domain"/>
    <property type="match status" value="1"/>
</dbReference>
<evidence type="ECO:0000313" key="21">
    <source>
        <dbReference type="Proteomes" id="UP001497600"/>
    </source>
</evidence>
<keyword evidence="21" id="KW-1185">Reference proteome</keyword>
<evidence type="ECO:0000259" key="19">
    <source>
        <dbReference type="SMART" id="SM01347"/>
    </source>
</evidence>
<dbReference type="Proteomes" id="UP001497600">
    <property type="component" value="Chromosome C"/>
</dbReference>
<evidence type="ECO:0000256" key="12">
    <source>
        <dbReference type="ARBA" id="ARBA00023204"/>
    </source>
</evidence>
<dbReference type="InterPro" id="IPR003701">
    <property type="entry name" value="Mre11"/>
</dbReference>
<dbReference type="PANTHER" id="PTHR10139">
    <property type="entry name" value="DOUBLE-STRAND BREAK REPAIR PROTEIN MRE11"/>
    <property type="match status" value="1"/>
</dbReference>
<dbReference type="Pfam" id="PF00149">
    <property type="entry name" value="Metallophos"/>
    <property type="match status" value="1"/>
</dbReference>
<dbReference type="SUPFAM" id="SSF56300">
    <property type="entry name" value="Metallo-dependent phosphatases"/>
    <property type="match status" value="1"/>
</dbReference>
<dbReference type="InterPro" id="IPR007281">
    <property type="entry name" value="Mre11_DNA-bd"/>
</dbReference>
<keyword evidence="6 16" id="KW-0540">Nuclease</keyword>
<keyword evidence="5" id="KW-0158">Chromosome</keyword>
<dbReference type="InterPro" id="IPR038487">
    <property type="entry name" value="Mre11_capping_dom"/>
</dbReference>
<reference evidence="20 21" key="1">
    <citation type="submission" date="2024-01" db="EMBL/GenBank/DDBJ databases">
        <authorList>
            <consortium name="Genoscope - CEA"/>
            <person name="William W."/>
        </authorList>
    </citation>
    <scope>NUCLEOTIDE SEQUENCE [LARGE SCALE GENOMIC DNA]</scope>
    <source>
        <strain evidence="20 21">29B2s-10</strain>
    </source>
</reference>
<evidence type="ECO:0000256" key="4">
    <source>
        <dbReference type="ARBA" id="ARBA00009028"/>
    </source>
</evidence>
<organism evidence="20 21">
    <name type="scientific">[Candida] anglica</name>
    <dbReference type="NCBI Taxonomy" id="148631"/>
    <lineage>
        <taxon>Eukaryota</taxon>
        <taxon>Fungi</taxon>
        <taxon>Dikarya</taxon>
        <taxon>Ascomycota</taxon>
        <taxon>Saccharomycotina</taxon>
        <taxon>Pichiomycetes</taxon>
        <taxon>Debaryomycetaceae</taxon>
        <taxon>Kurtzmaniella</taxon>
    </lineage>
</organism>
<gene>
    <name evidence="20" type="primary">MRE11</name>
    <name evidence="20" type="ORF">CAAN4_C06326</name>
</gene>
<evidence type="ECO:0000256" key="5">
    <source>
        <dbReference type="ARBA" id="ARBA00022454"/>
    </source>
</evidence>
<evidence type="ECO:0000256" key="3">
    <source>
        <dbReference type="ARBA" id="ARBA00004286"/>
    </source>
</evidence>
<feature type="domain" description="Mre11 DNA-binding" evidence="19">
    <location>
        <begin position="297"/>
        <end position="485"/>
    </location>
</feature>
<feature type="region of interest" description="Disordered" evidence="18">
    <location>
        <begin position="537"/>
        <end position="661"/>
    </location>
</feature>
<accession>A0ABP0EBS6</accession>
<keyword evidence="11 16" id="KW-0269">Exonuclease</keyword>
<dbReference type="InterPro" id="IPR029052">
    <property type="entry name" value="Metallo-depent_PP-like"/>
</dbReference>
<name>A0ABP0EBS6_9ASCO</name>
<keyword evidence="7" id="KW-0479">Metal-binding</keyword>
<evidence type="ECO:0000256" key="2">
    <source>
        <dbReference type="ARBA" id="ARBA00004123"/>
    </source>
</evidence>
<dbReference type="Pfam" id="PF04152">
    <property type="entry name" value="Mre11_DNA_bind"/>
    <property type="match status" value="1"/>
</dbReference>
<keyword evidence="9 16" id="KW-0227">DNA damage</keyword>
<evidence type="ECO:0000256" key="17">
    <source>
        <dbReference type="RuleBase" id="RU003447"/>
    </source>
</evidence>
<keyword evidence="13 16" id="KW-0464">Manganese</keyword>
<evidence type="ECO:0000313" key="20">
    <source>
        <dbReference type="EMBL" id="CAK7900218.1"/>
    </source>
</evidence>
<keyword evidence="15 16" id="KW-0469">Meiosis</keyword>
<comment type="cofactor">
    <cofactor evidence="1 16">
        <name>Mn(2+)</name>
        <dbReference type="ChEBI" id="CHEBI:29035"/>
    </cofactor>
</comment>
<evidence type="ECO:0000256" key="15">
    <source>
        <dbReference type="ARBA" id="ARBA00023254"/>
    </source>
</evidence>
<comment type="function">
    <text evidence="16">Core component of the MRN complex, which plays a central role in double-strand break (DSB) repair, DNA recombination, maintenance of telomere integrity and meiosis. The MRN complex is involved in the repair of DNA double-strand breaks (DSBs) via homologous recombination (HR), an error-free mechanism which primarily occurs during S and G2 phases. The complex (1) mediates the end resection of damaged DNA, which generates proper single-stranded DNA, a key initial steps in HR, and is (2) required for the recruitment of other repair factors and efficient activation of ATM and ATR upon DNA damage. Within the MRN complex, MRE11 possesses both single-strand endonuclease activity and double-strand-specific 3'-5' exonuclease activity. MRE11 first endonucleolytically cleaves the 5' strand at DNA DSB ends to prevent non-homologous end joining (NHEJ) and licence HR. It then generates a single-stranded DNA gap via 3' to 5' exonucleolytic degradation, which is required for single-strand invasion and recombination.</text>
</comment>
<keyword evidence="12 16" id="KW-0234">DNA repair</keyword>
<feature type="region of interest" description="Disordered" evidence="18">
    <location>
        <begin position="354"/>
        <end position="376"/>
    </location>
</feature>
<evidence type="ECO:0000256" key="14">
    <source>
        <dbReference type="ARBA" id="ARBA00023242"/>
    </source>
</evidence>
<evidence type="ECO:0000256" key="16">
    <source>
        <dbReference type="PIRNR" id="PIRNR000882"/>
    </source>
</evidence>
<comment type="similarity">
    <text evidence="4 16 17">Belongs to the MRE11/RAD32 family.</text>
</comment>
<dbReference type="SMART" id="SM01347">
    <property type="entry name" value="Mre11_DNA_bind"/>
    <property type="match status" value="1"/>
</dbReference>
<dbReference type="InterPro" id="IPR041796">
    <property type="entry name" value="Mre11_N"/>
</dbReference>
<dbReference type="InterPro" id="IPR004843">
    <property type="entry name" value="Calcineurin-like_PHP"/>
</dbReference>
<dbReference type="PIRSF" id="PIRSF000882">
    <property type="entry name" value="DSB_repair_MRE11"/>
    <property type="match status" value="1"/>
</dbReference>
<evidence type="ECO:0000256" key="10">
    <source>
        <dbReference type="ARBA" id="ARBA00022801"/>
    </source>
</evidence>
<feature type="compositionally biased region" description="Low complexity" evidence="18">
    <location>
        <begin position="623"/>
        <end position="634"/>
    </location>
</feature>
<dbReference type="Gene3D" id="3.60.21.10">
    <property type="match status" value="1"/>
</dbReference>
<proteinExistence type="inferred from homology"/>
<feature type="compositionally biased region" description="Acidic residues" evidence="18">
    <location>
        <begin position="573"/>
        <end position="591"/>
    </location>
</feature>
<evidence type="ECO:0000256" key="6">
    <source>
        <dbReference type="ARBA" id="ARBA00022722"/>
    </source>
</evidence>
<dbReference type="EMBL" id="OZ004255">
    <property type="protein sequence ID" value="CAK7900218.1"/>
    <property type="molecule type" value="Genomic_DNA"/>
</dbReference>
<evidence type="ECO:0000256" key="13">
    <source>
        <dbReference type="ARBA" id="ARBA00023211"/>
    </source>
</evidence>
<evidence type="ECO:0000256" key="7">
    <source>
        <dbReference type="ARBA" id="ARBA00022723"/>
    </source>
</evidence>
<keyword evidence="14 16" id="KW-0539">Nucleus</keyword>
<comment type="subcellular location">
    <subcellularLocation>
        <location evidence="3">Chromosome</location>
    </subcellularLocation>
    <subcellularLocation>
        <location evidence="2 16">Nucleus</location>
    </subcellularLocation>
</comment>
<protein>
    <recommendedName>
        <fullName evidence="16">Double-strand break repair protein</fullName>
    </recommendedName>
</protein>
<evidence type="ECO:0000256" key="9">
    <source>
        <dbReference type="ARBA" id="ARBA00022763"/>
    </source>
</evidence>
<dbReference type="PANTHER" id="PTHR10139:SF1">
    <property type="entry name" value="DOUBLE-STRAND BREAK REPAIR PROTEIN MRE11"/>
    <property type="match status" value="1"/>
</dbReference>
<keyword evidence="8 16" id="KW-0255">Endonuclease</keyword>
<evidence type="ECO:0000256" key="11">
    <source>
        <dbReference type="ARBA" id="ARBA00022839"/>
    </source>
</evidence>
<evidence type="ECO:0000256" key="8">
    <source>
        <dbReference type="ARBA" id="ARBA00022759"/>
    </source>
</evidence>
<evidence type="ECO:0000256" key="1">
    <source>
        <dbReference type="ARBA" id="ARBA00001936"/>
    </source>
</evidence>